<accession>A0A9X0U1Y5</accession>
<dbReference type="Proteomes" id="UP000535182">
    <property type="component" value="Unassembled WGS sequence"/>
</dbReference>
<comment type="caution">
    <text evidence="1">The sequence shown here is derived from an EMBL/GenBank/DDBJ whole genome shotgun (WGS) entry which is preliminary data.</text>
</comment>
<keyword evidence="2" id="KW-1185">Reference proteome</keyword>
<protein>
    <submittedName>
        <fullName evidence="1">Uncharacterized protein</fullName>
    </submittedName>
</protein>
<proteinExistence type="predicted"/>
<reference evidence="1 2" key="1">
    <citation type="submission" date="2020-08" db="EMBL/GenBank/DDBJ databases">
        <title>Genomic Encyclopedia of Type Strains, Phase IV (KMG-V): Genome sequencing to study the core and pangenomes of soil and plant-associated prokaryotes.</title>
        <authorList>
            <person name="Whitman W."/>
        </authorList>
    </citation>
    <scope>NUCLEOTIDE SEQUENCE [LARGE SCALE GENOMIC DNA]</scope>
    <source>
        <strain evidence="1 2">X5P2</strain>
    </source>
</reference>
<sequence length="166" mass="18349">MRFKRKIIPNRQTHDTHLLPSSSEFDDILVRDGLRQGIRVPAHMMLISSIKVAAKHEAHQAIWAGDLQQLVGTRVNTLPSRMTSGFGAVCPARARRSITPTRQLLCGGRPLEKLMGCRWQAIVSGKRQSLIQSVTTVVGETTTASGYDTAMPKLPASMMKLVHRLP</sequence>
<dbReference type="EMBL" id="JACHEB010000001">
    <property type="protein sequence ID" value="MBB5326886.1"/>
    <property type="molecule type" value="Genomic_DNA"/>
</dbReference>
<organism evidence="1 2">
    <name type="scientific">Tunturiibacter gelidiferens</name>
    <dbReference type="NCBI Taxonomy" id="3069689"/>
    <lineage>
        <taxon>Bacteria</taxon>
        <taxon>Pseudomonadati</taxon>
        <taxon>Acidobacteriota</taxon>
        <taxon>Terriglobia</taxon>
        <taxon>Terriglobales</taxon>
        <taxon>Acidobacteriaceae</taxon>
        <taxon>Tunturiibacter</taxon>
    </lineage>
</organism>
<dbReference type="AlphaFoldDB" id="A0A9X0U1Y5"/>
<name>A0A9X0U1Y5_9BACT</name>
<evidence type="ECO:0000313" key="2">
    <source>
        <dbReference type="Proteomes" id="UP000535182"/>
    </source>
</evidence>
<gene>
    <name evidence="1" type="ORF">HDF14_000480</name>
</gene>
<evidence type="ECO:0000313" key="1">
    <source>
        <dbReference type="EMBL" id="MBB5326886.1"/>
    </source>
</evidence>